<dbReference type="GO" id="GO:0006412">
    <property type="term" value="P:translation"/>
    <property type="evidence" value="ECO:0007669"/>
    <property type="project" value="InterPro"/>
</dbReference>
<dbReference type="InterPro" id="IPR016082">
    <property type="entry name" value="Ribosomal_uL30_ferredoxin-like"/>
</dbReference>
<dbReference type="SUPFAM" id="SSF55129">
    <property type="entry name" value="Ribosomal protein L30p/L7e"/>
    <property type="match status" value="1"/>
</dbReference>
<organism evidence="7">
    <name type="scientific">hydrothermal vent metagenome</name>
    <dbReference type="NCBI Taxonomy" id="652676"/>
    <lineage>
        <taxon>unclassified sequences</taxon>
        <taxon>metagenomes</taxon>
        <taxon>ecological metagenomes</taxon>
    </lineage>
</organism>
<dbReference type="NCBIfam" id="TIGR01308">
    <property type="entry name" value="rpmD_bact"/>
    <property type="match status" value="1"/>
</dbReference>
<dbReference type="InterPro" id="IPR005996">
    <property type="entry name" value="Ribosomal_uL30_bac-type"/>
</dbReference>
<name>A0A1W1DMR3_9ZZZZ</name>
<feature type="compositionally biased region" description="Low complexity" evidence="4">
    <location>
        <begin position="1"/>
        <end position="36"/>
    </location>
</feature>
<dbReference type="AlphaFoldDB" id="A0A1W1DMR3"/>
<proteinExistence type="inferred from homology"/>
<dbReference type="EMBL" id="FPHU01000103">
    <property type="protein sequence ID" value="SFV80667.1"/>
    <property type="molecule type" value="Genomic_DNA"/>
</dbReference>
<evidence type="ECO:0000313" key="7">
    <source>
        <dbReference type="EMBL" id="SFV82577.1"/>
    </source>
</evidence>
<keyword evidence="2 7" id="KW-0689">Ribosomal protein</keyword>
<evidence type="ECO:0000256" key="3">
    <source>
        <dbReference type="ARBA" id="ARBA00023274"/>
    </source>
</evidence>
<evidence type="ECO:0000256" key="1">
    <source>
        <dbReference type="ARBA" id="ARBA00007594"/>
    </source>
</evidence>
<evidence type="ECO:0000256" key="4">
    <source>
        <dbReference type="SAM" id="MobiDB-lite"/>
    </source>
</evidence>
<dbReference type="FunFam" id="3.30.1390.20:FF:000001">
    <property type="entry name" value="50S ribosomal protein L30"/>
    <property type="match status" value="1"/>
</dbReference>
<accession>A0A1W1DMR3</accession>
<feature type="region of interest" description="Disordered" evidence="4">
    <location>
        <begin position="1"/>
        <end position="44"/>
    </location>
</feature>
<dbReference type="GO" id="GO:0022625">
    <property type="term" value="C:cytosolic large ribosomal subunit"/>
    <property type="evidence" value="ECO:0007669"/>
    <property type="project" value="TreeGrafter"/>
</dbReference>
<comment type="similarity">
    <text evidence="1">Belongs to the universal ribosomal protein uL30 family.</text>
</comment>
<dbReference type="PANTHER" id="PTHR15892">
    <property type="entry name" value="MITOCHONDRIAL RIBOSOMAL PROTEIN L30"/>
    <property type="match status" value="1"/>
</dbReference>
<evidence type="ECO:0000259" key="5">
    <source>
        <dbReference type="Pfam" id="PF00327"/>
    </source>
</evidence>
<dbReference type="GO" id="GO:0003735">
    <property type="term" value="F:structural constituent of ribosome"/>
    <property type="evidence" value="ECO:0007669"/>
    <property type="project" value="InterPro"/>
</dbReference>
<dbReference type="CDD" id="cd01658">
    <property type="entry name" value="Ribosomal_L30"/>
    <property type="match status" value="1"/>
</dbReference>
<gene>
    <name evidence="7" type="ORF">MNB_SUP05-12-227</name>
    <name evidence="6" type="ORF">MNB_SUP05-13-473</name>
</gene>
<reference evidence="7" key="1">
    <citation type="submission" date="2016-10" db="EMBL/GenBank/DDBJ databases">
        <authorList>
            <person name="de Groot N.N."/>
        </authorList>
    </citation>
    <scope>NUCLEOTIDE SEQUENCE</scope>
</reference>
<dbReference type="Pfam" id="PF00327">
    <property type="entry name" value="Ribosomal_L30"/>
    <property type="match status" value="1"/>
</dbReference>
<feature type="domain" description="Large ribosomal subunit protein uL30-like ferredoxin-like fold" evidence="5">
    <location>
        <begin position="51"/>
        <end position="98"/>
    </location>
</feature>
<protein>
    <submittedName>
        <fullName evidence="7">LSU ribosomal protein L30p (L7e)</fullName>
    </submittedName>
</protein>
<sequence length="103" mass="10823">MAAKKAPAKATATKKPAATKAVAAKKAPAKATATKKPAAKKTAAKKDTVSVTLIKSFYGRLPSHRATVTGLGLKRINHTVELIDTPEVRGMINKVSYLLKVEG</sequence>
<keyword evidence="3" id="KW-0687">Ribonucleoprotein</keyword>
<dbReference type="PANTHER" id="PTHR15892:SF2">
    <property type="entry name" value="LARGE RIBOSOMAL SUBUNIT PROTEIN UL30M"/>
    <property type="match status" value="1"/>
</dbReference>
<dbReference type="HAMAP" id="MF_01371_B">
    <property type="entry name" value="Ribosomal_uL30_B"/>
    <property type="match status" value="1"/>
</dbReference>
<dbReference type="EMBL" id="FPHT01000252">
    <property type="protein sequence ID" value="SFV82577.1"/>
    <property type="molecule type" value="Genomic_DNA"/>
</dbReference>
<dbReference type="Gene3D" id="3.30.1390.20">
    <property type="entry name" value="Ribosomal protein L30, ferredoxin-like fold domain"/>
    <property type="match status" value="1"/>
</dbReference>
<evidence type="ECO:0000256" key="2">
    <source>
        <dbReference type="ARBA" id="ARBA00022980"/>
    </source>
</evidence>
<evidence type="ECO:0000313" key="6">
    <source>
        <dbReference type="EMBL" id="SFV80667.1"/>
    </source>
</evidence>
<dbReference type="InterPro" id="IPR036919">
    <property type="entry name" value="Ribo_uL30_ferredoxin-like_sf"/>
</dbReference>